<dbReference type="EMBL" id="MN740294">
    <property type="protein sequence ID" value="QHT98591.1"/>
    <property type="molecule type" value="Genomic_DNA"/>
</dbReference>
<name>A0A6C0IZ10_9ZZZZ</name>
<evidence type="ECO:0000313" key="1">
    <source>
        <dbReference type="EMBL" id="QHT98591.1"/>
    </source>
</evidence>
<accession>A0A6C0IZ10</accession>
<dbReference type="AlphaFoldDB" id="A0A6C0IZ10"/>
<organism evidence="1">
    <name type="scientific">viral metagenome</name>
    <dbReference type="NCBI Taxonomy" id="1070528"/>
    <lineage>
        <taxon>unclassified sequences</taxon>
        <taxon>metagenomes</taxon>
        <taxon>organismal metagenomes</taxon>
    </lineage>
</organism>
<proteinExistence type="predicted"/>
<reference evidence="1" key="1">
    <citation type="journal article" date="2020" name="Nature">
        <title>Giant virus diversity and host interactions through global metagenomics.</title>
        <authorList>
            <person name="Schulz F."/>
            <person name="Roux S."/>
            <person name="Paez-Espino D."/>
            <person name="Jungbluth S."/>
            <person name="Walsh D.A."/>
            <person name="Denef V.J."/>
            <person name="McMahon K.D."/>
            <person name="Konstantinidis K.T."/>
            <person name="Eloe-Fadrosh E.A."/>
            <person name="Kyrpides N.C."/>
            <person name="Woyke T."/>
        </authorList>
    </citation>
    <scope>NUCLEOTIDE SEQUENCE</scope>
    <source>
        <strain evidence="1">GVMAG-M-3300025676-16</strain>
    </source>
</reference>
<protein>
    <submittedName>
        <fullName evidence="1">Uncharacterized protein</fullName>
    </submittedName>
</protein>
<sequence>MDKKHCEVLTETYNTYKLNSNKEDEFIKIISEFVNNNKHKVSKKLLYSCNFTLIKLFYNRFFESIPVFKNVIGPCSLALYKSDKYNKTVYVFGEYHCSSEQLDHKYPSYSEYETISNLMSLCSENSPVFLDIFLEFPRTARRLSGDGFPDGLIGDIATYKNKPCFNNPDLNNRIFNNNCSTTRWHYTDVRFDKYYRQTSLAGHIYFELYDSLTLIRKDKNISWLNPKLRELVYIANHDKELKKYMTKPKSVSPEIEYTVPRTQELTKYLRKIKALNPSSYTYTLILYYIAIIYQPQMIELYQYLIANEIEKIRIWFWNQFSDSDSERLLLKEIKRSYEADKILEFMNTYIINMTKEKMDILRPLAENVYNLQFMSIKSFFNSMNTLSIYIGDIGSIFTDAYMISRIFKKFDIKSDQNMPSTPTNIITYAGERHADNLRKFFEFGIDSFDKLDEAYNQSCPLDKVTSYDRMCCLNLEKFIQPFFNKDVSS</sequence>